<dbReference type="PROSITE" id="PS50893">
    <property type="entry name" value="ABC_TRANSPORTER_2"/>
    <property type="match status" value="1"/>
</dbReference>
<dbReference type="SUPFAM" id="SSF90123">
    <property type="entry name" value="ABC transporter transmembrane region"/>
    <property type="match status" value="1"/>
</dbReference>
<feature type="transmembrane region" description="Helical" evidence="9">
    <location>
        <begin position="168"/>
        <end position="185"/>
    </location>
</feature>
<dbReference type="InterPro" id="IPR011527">
    <property type="entry name" value="ABC1_TM_dom"/>
</dbReference>
<feature type="domain" description="ABC transporter" evidence="10">
    <location>
        <begin position="342"/>
        <end position="578"/>
    </location>
</feature>
<dbReference type="PROSITE" id="PS50929">
    <property type="entry name" value="ABC_TM1F"/>
    <property type="match status" value="1"/>
</dbReference>
<dbReference type="InterPro" id="IPR017871">
    <property type="entry name" value="ABC_transporter-like_CS"/>
</dbReference>
<evidence type="ECO:0000256" key="5">
    <source>
        <dbReference type="ARBA" id="ARBA00022741"/>
    </source>
</evidence>
<keyword evidence="2" id="KW-0813">Transport</keyword>
<dbReference type="Gene3D" id="1.20.1560.10">
    <property type="entry name" value="ABC transporter type 1, transmembrane domain"/>
    <property type="match status" value="1"/>
</dbReference>
<dbReference type="PROSITE" id="PS00211">
    <property type="entry name" value="ABC_TRANSPORTER_1"/>
    <property type="match status" value="1"/>
</dbReference>
<feature type="transmembrane region" description="Helical" evidence="9">
    <location>
        <begin position="27"/>
        <end position="51"/>
    </location>
</feature>
<dbReference type="PANTHER" id="PTHR43394:SF1">
    <property type="entry name" value="ATP-BINDING CASSETTE SUB-FAMILY B MEMBER 10, MITOCHONDRIAL"/>
    <property type="match status" value="1"/>
</dbReference>
<dbReference type="HOGENOM" id="CLU_000604_84_3_9"/>
<dbReference type="InterPro" id="IPR003593">
    <property type="entry name" value="AAA+_ATPase"/>
</dbReference>
<keyword evidence="4 9" id="KW-0812">Transmembrane</keyword>
<evidence type="ECO:0000313" key="13">
    <source>
        <dbReference type="Proteomes" id="UP000001683"/>
    </source>
</evidence>
<dbReference type="SMART" id="SM00382">
    <property type="entry name" value="AAA"/>
    <property type="match status" value="1"/>
</dbReference>
<evidence type="ECO:0000256" key="6">
    <source>
        <dbReference type="ARBA" id="ARBA00022840"/>
    </source>
</evidence>
<keyword evidence="13" id="KW-1185">Reference proteome</keyword>
<dbReference type="eggNOG" id="COG1132">
    <property type="taxonomic scope" value="Bacteria"/>
</dbReference>
<dbReference type="InterPro" id="IPR039421">
    <property type="entry name" value="Type_1_exporter"/>
</dbReference>
<evidence type="ECO:0000313" key="12">
    <source>
        <dbReference type="EMBL" id="ACB84408.1"/>
    </source>
</evidence>
<reference evidence="12 13" key="2">
    <citation type="journal article" date="2011" name="J. Bacteriol.">
        <title>Complete genome sequence of the anaerobic, halophilic alkalithermophile Natranaerobius thermophilus JW/NM-WN-LF.</title>
        <authorList>
            <person name="Zhao B."/>
            <person name="Mesbah N.M."/>
            <person name="Dalin E."/>
            <person name="Goodwin L."/>
            <person name="Nolan M."/>
            <person name="Pitluck S."/>
            <person name="Chertkov O."/>
            <person name="Brettin T.S."/>
            <person name="Han J."/>
            <person name="Larimer F.W."/>
            <person name="Land M.L."/>
            <person name="Hauser L."/>
            <person name="Kyrpides N."/>
            <person name="Wiegel J."/>
        </authorList>
    </citation>
    <scope>NUCLEOTIDE SEQUENCE [LARGE SCALE GENOMIC DNA]</scope>
    <source>
        <strain evidence="13">ATCC BAA-1301 / DSM 18059 / JW/NM-WN-LF</strain>
    </source>
</reference>
<dbReference type="GO" id="GO:0005524">
    <property type="term" value="F:ATP binding"/>
    <property type="evidence" value="ECO:0007669"/>
    <property type="project" value="UniProtKB-KW"/>
</dbReference>
<comment type="subcellular location">
    <subcellularLocation>
        <location evidence="1">Cell membrane</location>
        <topology evidence="1">Multi-pass membrane protein</topology>
    </subcellularLocation>
</comment>
<name>B2A7W0_NATTJ</name>
<dbReference type="CDD" id="cd18548">
    <property type="entry name" value="ABC_6TM_Tm287_like"/>
    <property type="match status" value="1"/>
</dbReference>
<evidence type="ECO:0000256" key="7">
    <source>
        <dbReference type="ARBA" id="ARBA00022989"/>
    </source>
</evidence>
<protein>
    <submittedName>
        <fullName evidence="12">ABC transporter related</fullName>
    </submittedName>
</protein>
<feature type="transmembrane region" description="Helical" evidence="9">
    <location>
        <begin position="256"/>
        <end position="274"/>
    </location>
</feature>
<evidence type="ECO:0000256" key="9">
    <source>
        <dbReference type="SAM" id="Phobius"/>
    </source>
</evidence>
<accession>B2A7W0</accession>
<keyword evidence="6" id="KW-0067">ATP-binding</keyword>
<reference evidence="12 13" key="1">
    <citation type="submission" date="2008-04" db="EMBL/GenBank/DDBJ databases">
        <title>Complete sequence of chromosome of Natranaerobius thermophilus JW/NM-WN-LF.</title>
        <authorList>
            <consortium name="US DOE Joint Genome Institute"/>
            <person name="Copeland A."/>
            <person name="Lucas S."/>
            <person name="Lapidus A."/>
            <person name="Glavina del Rio T."/>
            <person name="Dalin E."/>
            <person name="Tice H."/>
            <person name="Bruce D."/>
            <person name="Goodwin L."/>
            <person name="Pitluck S."/>
            <person name="Chertkov O."/>
            <person name="Brettin T."/>
            <person name="Detter J.C."/>
            <person name="Han C."/>
            <person name="Kuske C.R."/>
            <person name="Schmutz J."/>
            <person name="Larimer F."/>
            <person name="Land M."/>
            <person name="Hauser L."/>
            <person name="Kyrpides N."/>
            <person name="Lykidis A."/>
            <person name="Mesbah N.M."/>
            <person name="Wiegel J."/>
        </authorList>
    </citation>
    <scope>NUCLEOTIDE SEQUENCE [LARGE SCALE GENOMIC DNA]</scope>
    <source>
        <strain evidence="13">ATCC BAA-1301 / DSM 18059 / JW/NM-WN-LF</strain>
    </source>
</reference>
<dbReference type="AlphaFoldDB" id="B2A7W0"/>
<dbReference type="GO" id="GO:0005886">
    <property type="term" value="C:plasma membrane"/>
    <property type="evidence" value="ECO:0007669"/>
    <property type="project" value="UniProtKB-SubCell"/>
</dbReference>
<keyword evidence="5" id="KW-0547">Nucleotide-binding</keyword>
<evidence type="ECO:0000256" key="2">
    <source>
        <dbReference type="ARBA" id="ARBA00022448"/>
    </source>
</evidence>
<dbReference type="GO" id="GO:0016887">
    <property type="term" value="F:ATP hydrolysis activity"/>
    <property type="evidence" value="ECO:0007669"/>
    <property type="project" value="InterPro"/>
</dbReference>
<dbReference type="STRING" id="457570.Nther_0823"/>
<dbReference type="InterPro" id="IPR027417">
    <property type="entry name" value="P-loop_NTPase"/>
</dbReference>
<dbReference type="PANTHER" id="PTHR43394">
    <property type="entry name" value="ATP-DEPENDENT PERMEASE MDL1, MITOCHONDRIAL"/>
    <property type="match status" value="1"/>
</dbReference>
<keyword evidence="7 9" id="KW-1133">Transmembrane helix</keyword>
<dbReference type="Proteomes" id="UP000001683">
    <property type="component" value="Chromosome"/>
</dbReference>
<dbReference type="InParanoid" id="B2A7W0"/>
<dbReference type="FunFam" id="3.40.50.300:FF:000221">
    <property type="entry name" value="Multidrug ABC transporter ATP-binding protein"/>
    <property type="match status" value="1"/>
</dbReference>
<feature type="transmembrane region" description="Helical" evidence="9">
    <location>
        <begin position="144"/>
        <end position="162"/>
    </location>
</feature>
<dbReference type="FunCoup" id="B2A7W0">
    <property type="interactions" value="102"/>
</dbReference>
<gene>
    <name evidence="12" type="ordered locus">Nther_0823</name>
</gene>
<dbReference type="Pfam" id="PF00005">
    <property type="entry name" value="ABC_tran"/>
    <property type="match status" value="1"/>
</dbReference>
<evidence type="ECO:0000259" key="11">
    <source>
        <dbReference type="PROSITE" id="PS50929"/>
    </source>
</evidence>
<feature type="domain" description="ABC transmembrane type-1" evidence="11">
    <location>
        <begin position="27"/>
        <end position="307"/>
    </location>
</feature>
<evidence type="ECO:0000256" key="3">
    <source>
        <dbReference type="ARBA" id="ARBA00022475"/>
    </source>
</evidence>
<evidence type="ECO:0000256" key="1">
    <source>
        <dbReference type="ARBA" id="ARBA00004651"/>
    </source>
</evidence>
<dbReference type="GO" id="GO:0015421">
    <property type="term" value="F:ABC-type oligopeptide transporter activity"/>
    <property type="evidence" value="ECO:0007669"/>
    <property type="project" value="TreeGrafter"/>
</dbReference>
<evidence type="ECO:0000256" key="4">
    <source>
        <dbReference type="ARBA" id="ARBA00022692"/>
    </source>
</evidence>
<dbReference type="InterPro" id="IPR036640">
    <property type="entry name" value="ABC1_TM_sf"/>
</dbReference>
<organism evidence="12 13">
    <name type="scientific">Natranaerobius thermophilus (strain ATCC BAA-1301 / DSM 18059 / JW/NM-WN-LF)</name>
    <dbReference type="NCBI Taxonomy" id="457570"/>
    <lineage>
        <taxon>Bacteria</taxon>
        <taxon>Bacillati</taxon>
        <taxon>Bacillota</taxon>
        <taxon>Clostridia</taxon>
        <taxon>Natranaerobiales</taxon>
        <taxon>Natranaerobiaceae</taxon>
        <taxon>Natranaerobius</taxon>
    </lineage>
</organism>
<dbReference type="Pfam" id="PF00664">
    <property type="entry name" value="ABC_membrane"/>
    <property type="match status" value="1"/>
</dbReference>
<keyword evidence="8 9" id="KW-0472">Membrane</keyword>
<dbReference type="Gene3D" id="3.40.50.300">
    <property type="entry name" value="P-loop containing nucleotide triphosphate hydrolases"/>
    <property type="match status" value="1"/>
</dbReference>
<feature type="transmembrane region" description="Helical" evidence="9">
    <location>
        <begin position="63"/>
        <end position="89"/>
    </location>
</feature>
<sequence>MHRGRAIQVDMLKHLLSCIGEYKKDTIIAPIFVILEVIMQVLIPFLIAYLIDFGVERGNIDLVIRLGGVLLLSALLSMLFGIISGTYAARAAAGFSRNLRRKVFYKVQDFSFYNIDKISASGLVTRSTTDITNIQNAYQMMLRVSFRAPIMLIFALVMAFNINPQLSLVYLAVLPFLAIGLYLIISNADPLFHKVFRIYDKLNNVVQENLRGIRVVKSYAREEYEKEKFNDVSETIYKLFSKAERIISLNAPLMQLSVYTSIILIGWLGANMIVEGVMTTGQLVSMVAYTTQILMGLMMLSMILVLISISRASAKRIVEVLDEEIDLNNSENPIKEVKSGDISFQNVSFSYYKSMDNLCLNNINLNIKEGETVGILGGTGSGKTSLIQLIPRLYDVTEGSLLVGGRDVREYDIKALRNKVSVVLQNNTLFSGTIKENLRWGNKEASDEELIRVCKLAQAHGFIQELPNGYDTHIEQGGSNVSGGQKQRLCIARALLKKPHILILDDSTSAVDTKTESYLRKAFLDEIPQTTKIIIAQRITSVMDADKIVVMDGGKIDAIGTHDELLENNQIYQEVYDTQLKGGTDNGVA</sequence>
<evidence type="ECO:0000259" key="10">
    <source>
        <dbReference type="PROSITE" id="PS50893"/>
    </source>
</evidence>
<dbReference type="EMBL" id="CP001034">
    <property type="protein sequence ID" value="ACB84408.1"/>
    <property type="molecule type" value="Genomic_DNA"/>
</dbReference>
<dbReference type="InterPro" id="IPR003439">
    <property type="entry name" value="ABC_transporter-like_ATP-bd"/>
</dbReference>
<dbReference type="KEGG" id="nth:Nther_0823"/>
<proteinExistence type="predicted"/>
<evidence type="ECO:0000256" key="8">
    <source>
        <dbReference type="ARBA" id="ARBA00023136"/>
    </source>
</evidence>
<feature type="transmembrane region" description="Helical" evidence="9">
    <location>
        <begin position="286"/>
        <end position="307"/>
    </location>
</feature>
<dbReference type="SUPFAM" id="SSF52540">
    <property type="entry name" value="P-loop containing nucleoside triphosphate hydrolases"/>
    <property type="match status" value="1"/>
</dbReference>
<keyword evidence="3" id="KW-1003">Cell membrane</keyword>